<organism evidence="2 3">
    <name type="scientific">Paraphaeosphaeria sporulosa</name>
    <dbReference type="NCBI Taxonomy" id="1460663"/>
    <lineage>
        <taxon>Eukaryota</taxon>
        <taxon>Fungi</taxon>
        <taxon>Dikarya</taxon>
        <taxon>Ascomycota</taxon>
        <taxon>Pezizomycotina</taxon>
        <taxon>Dothideomycetes</taxon>
        <taxon>Pleosporomycetidae</taxon>
        <taxon>Pleosporales</taxon>
        <taxon>Massarineae</taxon>
        <taxon>Didymosphaeriaceae</taxon>
        <taxon>Paraphaeosphaeria</taxon>
    </lineage>
</organism>
<dbReference type="EMBL" id="KV441548">
    <property type="protein sequence ID" value="OAG12610.1"/>
    <property type="molecule type" value="Genomic_DNA"/>
</dbReference>
<dbReference type="OrthoDB" id="4217619at2759"/>
<dbReference type="GeneID" id="28767090"/>
<name>A0A177D0F4_9PLEO</name>
<dbReference type="Pfam" id="PF13365">
    <property type="entry name" value="Trypsin_2"/>
    <property type="match status" value="1"/>
</dbReference>
<keyword evidence="3" id="KW-1185">Reference proteome</keyword>
<dbReference type="PANTHER" id="PTHR43019">
    <property type="entry name" value="SERINE ENDOPROTEASE DEGS"/>
    <property type="match status" value="1"/>
</dbReference>
<evidence type="ECO:0000313" key="3">
    <source>
        <dbReference type="Proteomes" id="UP000077069"/>
    </source>
</evidence>
<dbReference type="AlphaFoldDB" id="A0A177D0F4"/>
<accession>A0A177D0F4</accession>
<sequence>MRRTTRSQSRQKSLIPAPTAQPLHQPMILKTTPTPPNILFTLPSIFTPKLTGLSRASATLLNTKRAKLRASIPGLRRTFASSPQLVLTLDATLVFAQEEAGTAVCISASGLVLTCAHCVADDATTALDSSNAHWLIFAAGTVARASCVAWDAKRDLALLQITHSEPLAPLSSSTCPSPSATSTPSSSSKTPFPHATVAERVPRVGAPLYCIGHPGSEDLEASTPGTKTGYDVLHVSEGTYRGLAPGADPQDNSEIGGMMHDCWTYWGHSGAPVLDAQGGGGLVGLHSSWDEETGMRRGVPGEAVRGFLGEWTDFETKGT</sequence>
<protein>
    <submittedName>
        <fullName evidence="2">Trypsin-like serine protease</fullName>
    </submittedName>
</protein>
<dbReference type="GO" id="GO:0006508">
    <property type="term" value="P:proteolysis"/>
    <property type="evidence" value="ECO:0007669"/>
    <property type="project" value="UniProtKB-KW"/>
</dbReference>
<dbReference type="SUPFAM" id="SSF50494">
    <property type="entry name" value="Trypsin-like serine proteases"/>
    <property type="match status" value="1"/>
</dbReference>
<evidence type="ECO:0000313" key="2">
    <source>
        <dbReference type="EMBL" id="OAG12610.1"/>
    </source>
</evidence>
<evidence type="ECO:0000256" key="1">
    <source>
        <dbReference type="SAM" id="MobiDB-lite"/>
    </source>
</evidence>
<proteinExistence type="predicted"/>
<keyword evidence="2" id="KW-0645">Protease</keyword>
<dbReference type="RefSeq" id="XP_018042975.1">
    <property type="nucleotide sequence ID" value="XM_018183604.1"/>
</dbReference>
<dbReference type="Proteomes" id="UP000077069">
    <property type="component" value="Unassembled WGS sequence"/>
</dbReference>
<reference evidence="2 3" key="1">
    <citation type="submission" date="2016-05" db="EMBL/GenBank/DDBJ databases">
        <title>Comparative analysis of secretome profiles of manganese(II)-oxidizing ascomycete fungi.</title>
        <authorList>
            <consortium name="DOE Joint Genome Institute"/>
            <person name="Zeiner C.A."/>
            <person name="Purvine S.O."/>
            <person name="Zink E.M."/>
            <person name="Wu S."/>
            <person name="Pasa-Tolic L."/>
            <person name="Chaput D.L."/>
            <person name="Haridas S."/>
            <person name="Grigoriev I.V."/>
            <person name="Santelli C.M."/>
            <person name="Hansel C.M."/>
        </authorList>
    </citation>
    <scope>NUCLEOTIDE SEQUENCE [LARGE SCALE GENOMIC DNA]</scope>
    <source>
        <strain evidence="2 3">AP3s5-JAC2a</strain>
    </source>
</reference>
<feature type="region of interest" description="Disordered" evidence="1">
    <location>
        <begin position="168"/>
        <end position="193"/>
    </location>
</feature>
<dbReference type="STRING" id="1460663.A0A177D0F4"/>
<dbReference type="GO" id="GO:0008233">
    <property type="term" value="F:peptidase activity"/>
    <property type="evidence" value="ECO:0007669"/>
    <property type="project" value="UniProtKB-KW"/>
</dbReference>
<gene>
    <name evidence="2" type="ORF">CC84DRAFT_1227181</name>
</gene>
<dbReference type="InterPro" id="IPR009003">
    <property type="entry name" value="Peptidase_S1_PA"/>
</dbReference>
<keyword evidence="2" id="KW-0378">Hydrolase</keyword>
<dbReference type="InParanoid" id="A0A177D0F4"/>
<dbReference type="Gene3D" id="2.40.10.10">
    <property type="entry name" value="Trypsin-like serine proteases"/>
    <property type="match status" value="2"/>
</dbReference>
<dbReference type="PANTHER" id="PTHR43019:SF23">
    <property type="entry name" value="PROTEASE DO-LIKE 5, CHLOROPLASTIC"/>
    <property type="match status" value="1"/>
</dbReference>
<dbReference type="InterPro" id="IPR043504">
    <property type="entry name" value="Peptidase_S1_PA_chymotrypsin"/>
</dbReference>
<feature type="compositionally biased region" description="Low complexity" evidence="1">
    <location>
        <begin position="168"/>
        <end position="191"/>
    </location>
</feature>